<gene>
    <name evidence="1" type="ORF">AB2Z07_04510</name>
</gene>
<protein>
    <submittedName>
        <fullName evidence="1">Class I SAM-dependent methyltransferase</fullName>
        <ecNumber evidence="1">2.1.1.-</ecNumber>
    </submittedName>
</protein>
<proteinExistence type="predicted"/>
<dbReference type="Gene3D" id="3.40.50.150">
    <property type="entry name" value="Vaccinia Virus protein VP39"/>
    <property type="match status" value="1"/>
</dbReference>
<dbReference type="GO" id="GO:0008168">
    <property type="term" value="F:methyltransferase activity"/>
    <property type="evidence" value="ECO:0007669"/>
    <property type="project" value="UniProtKB-KW"/>
</dbReference>
<sequence>MDVHCKREIDCNGRHSAPRRGPTSYRMHDSDLVFERLALKEGSVFLDMGCGPGEYAFHAARCVGSTGIVFALDSNIHMLNEIDEECAVSGFTNIKTINSDITETLPFEDNSVDFCFISMSLHCINLKERGADVFKEVRRILKPSGQVAVLECKKVEADFGPSLRSRISDEEIKTVVAPLGFREDLYIDLEGNYLIRFTKQK</sequence>
<evidence type="ECO:0000313" key="1">
    <source>
        <dbReference type="EMBL" id="MEZ6852799.1"/>
    </source>
</evidence>
<dbReference type="PANTHER" id="PTHR43591:SF24">
    <property type="entry name" value="2-METHOXY-6-POLYPRENYL-1,4-BENZOQUINOL METHYLASE, MITOCHONDRIAL"/>
    <property type="match status" value="1"/>
</dbReference>
<dbReference type="CDD" id="cd02440">
    <property type="entry name" value="AdoMet_MTases"/>
    <property type="match status" value="1"/>
</dbReference>
<dbReference type="RefSeq" id="WP_371150061.1">
    <property type="nucleotide sequence ID" value="NZ_JBFSOO010000003.1"/>
</dbReference>
<dbReference type="SUPFAM" id="SSF53335">
    <property type="entry name" value="S-adenosyl-L-methionine-dependent methyltransferases"/>
    <property type="match status" value="1"/>
</dbReference>
<keyword evidence="1" id="KW-0808">Transferase</keyword>
<dbReference type="EC" id="2.1.1.-" evidence="1"/>
<organism evidence="1 2">
    <name type="scientific">Halodesulfovibrio aestuarii</name>
    <dbReference type="NCBI Taxonomy" id="126333"/>
    <lineage>
        <taxon>Bacteria</taxon>
        <taxon>Pseudomonadati</taxon>
        <taxon>Thermodesulfobacteriota</taxon>
        <taxon>Desulfovibrionia</taxon>
        <taxon>Desulfovibrionales</taxon>
        <taxon>Desulfovibrionaceae</taxon>
        <taxon>Halodesulfovibrio</taxon>
    </lineage>
</organism>
<keyword evidence="1" id="KW-0489">Methyltransferase</keyword>
<dbReference type="InterPro" id="IPR029063">
    <property type="entry name" value="SAM-dependent_MTases_sf"/>
</dbReference>
<dbReference type="GO" id="GO:0032259">
    <property type="term" value="P:methylation"/>
    <property type="evidence" value="ECO:0007669"/>
    <property type="project" value="UniProtKB-KW"/>
</dbReference>
<dbReference type="EMBL" id="JBFSOO010000003">
    <property type="protein sequence ID" value="MEZ6852799.1"/>
    <property type="molecule type" value="Genomic_DNA"/>
</dbReference>
<dbReference type="Proteomes" id="UP001568358">
    <property type="component" value="Unassembled WGS sequence"/>
</dbReference>
<keyword evidence="2" id="KW-1185">Reference proteome</keyword>
<dbReference type="Pfam" id="PF01209">
    <property type="entry name" value="Ubie_methyltran"/>
    <property type="match status" value="1"/>
</dbReference>
<dbReference type="PANTHER" id="PTHR43591">
    <property type="entry name" value="METHYLTRANSFERASE"/>
    <property type="match status" value="1"/>
</dbReference>
<evidence type="ECO:0000313" key="2">
    <source>
        <dbReference type="Proteomes" id="UP001568358"/>
    </source>
</evidence>
<accession>A0ABV4JPX9</accession>
<reference evidence="1 2" key="1">
    <citation type="submission" date="2024-07" db="EMBL/GenBank/DDBJ databases">
        <title>Active virus-host system and metabolic interactions in a Lokiarchaeon culture.</title>
        <authorList>
            <person name="Ponce Toledo R.I."/>
            <person name="Rodrigues Oliveira T."/>
            <person name="Schleper C."/>
        </authorList>
    </citation>
    <scope>NUCLEOTIDE SEQUENCE [LARGE SCALE GENOMIC DNA]</scope>
    <source>
        <strain evidence="1 2">B35</strain>
    </source>
</reference>
<name>A0ABV4JPX9_9BACT</name>
<comment type="caution">
    <text evidence="1">The sequence shown here is derived from an EMBL/GenBank/DDBJ whole genome shotgun (WGS) entry which is preliminary data.</text>
</comment>